<dbReference type="EMBL" id="CP095749">
    <property type="protein sequence ID" value="WEB39185.1"/>
    <property type="molecule type" value="Genomic_DNA"/>
</dbReference>
<dbReference type="Pfam" id="PF09056">
    <property type="entry name" value="Phospholip_A2_3"/>
    <property type="match status" value="1"/>
</dbReference>
<sequence length="113" mass="13069">MARTYRQFPAYARQHEKPFDWTTDGCSPPTPRPWAKVFHDACVIHDFGYRNYGGQGLRLDPTEARRRTIDDRLLEEMLRICRDQPDALPDCPGAARTMYQVVRQFGGTAFYVG</sequence>
<dbReference type="Proteomes" id="UP001218629">
    <property type="component" value="Chromosome"/>
</dbReference>
<evidence type="ECO:0000313" key="2">
    <source>
        <dbReference type="Proteomes" id="UP001218629"/>
    </source>
</evidence>
<protein>
    <submittedName>
        <fullName evidence="1">Phospholipase</fullName>
    </submittedName>
</protein>
<reference evidence="1 2" key="1">
    <citation type="submission" date="2022-03" db="EMBL/GenBank/DDBJ databases">
        <title>Streptomyces yunnanensis P86,complete genome.</title>
        <authorList>
            <person name="Chen S."/>
            <person name="Zhang Q."/>
        </authorList>
    </citation>
    <scope>NUCLEOTIDE SEQUENCE [LARGE SCALE GENOMIC DNA]</scope>
    <source>
        <strain evidence="1 2">P86</strain>
    </source>
</reference>
<dbReference type="SUPFAM" id="SSF48619">
    <property type="entry name" value="Phospholipase A2, PLA2"/>
    <property type="match status" value="1"/>
</dbReference>
<evidence type="ECO:0000313" key="1">
    <source>
        <dbReference type="EMBL" id="WEB39185.1"/>
    </source>
</evidence>
<accession>A0ABY8A2L6</accession>
<dbReference type="RefSeq" id="WP_275306812.1">
    <property type="nucleotide sequence ID" value="NZ_CP095749.1"/>
</dbReference>
<name>A0ABY8A2L6_9ACTN</name>
<gene>
    <name evidence="1" type="ORF">MOV08_07745</name>
</gene>
<dbReference type="Gene3D" id="1.20.90.10">
    <property type="entry name" value="Phospholipase A2 domain"/>
    <property type="match status" value="1"/>
</dbReference>
<dbReference type="InterPro" id="IPR015141">
    <property type="entry name" value="PLipase_A2_prok/fun"/>
</dbReference>
<proteinExistence type="predicted"/>
<keyword evidence="2" id="KW-1185">Reference proteome</keyword>
<dbReference type="InterPro" id="IPR036444">
    <property type="entry name" value="PLipase_A2_dom_sf"/>
</dbReference>
<organism evidence="1 2">
    <name type="scientific">Streptomyces yunnanensis</name>
    <dbReference type="NCBI Taxonomy" id="156453"/>
    <lineage>
        <taxon>Bacteria</taxon>
        <taxon>Bacillati</taxon>
        <taxon>Actinomycetota</taxon>
        <taxon>Actinomycetes</taxon>
        <taxon>Kitasatosporales</taxon>
        <taxon>Streptomycetaceae</taxon>
        <taxon>Streptomyces</taxon>
    </lineage>
</organism>